<gene>
    <name evidence="3" type="ORF">DOK76_01605</name>
</gene>
<dbReference type="Proteomes" id="UP000664857">
    <property type="component" value="Unassembled WGS sequence"/>
</dbReference>
<comment type="caution">
    <text evidence="3">The sequence shown here is derived from an EMBL/GenBank/DDBJ whole genome shotgun (WGS) entry which is preliminary data.</text>
</comment>
<dbReference type="InterPro" id="IPR032465">
    <property type="entry name" value="ACMSD"/>
</dbReference>
<dbReference type="PANTHER" id="PTHR21240:SF28">
    <property type="entry name" value="ISO-OROTATE DECARBOXYLASE (EUROFUNG)"/>
    <property type="match status" value="1"/>
</dbReference>
<dbReference type="EMBL" id="JAFLVX010000005">
    <property type="protein sequence ID" value="MBO0475745.1"/>
    <property type="molecule type" value="Genomic_DNA"/>
</dbReference>
<name>A0ABS3HQY5_9ENTE</name>
<keyword evidence="4" id="KW-1185">Reference proteome</keyword>
<evidence type="ECO:0000259" key="2">
    <source>
        <dbReference type="Pfam" id="PF04909"/>
    </source>
</evidence>
<reference evidence="3 4" key="1">
    <citation type="submission" date="2021-03" db="EMBL/GenBank/DDBJ databases">
        <title>Enterococcal diversity collection.</title>
        <authorList>
            <person name="Gilmore M.S."/>
            <person name="Schwartzman J."/>
            <person name="Van Tyne D."/>
            <person name="Martin M."/>
            <person name="Earl A.M."/>
            <person name="Manson A.L."/>
            <person name="Straub T."/>
            <person name="Salamzade R."/>
            <person name="Saavedra J."/>
            <person name="Lebreton F."/>
            <person name="Prichula J."/>
            <person name="Schaufler K."/>
            <person name="Gaca A."/>
            <person name="Sgardioli B."/>
            <person name="Wagenaar J."/>
            <person name="Strong T."/>
        </authorList>
    </citation>
    <scope>NUCLEOTIDE SEQUENCE [LARGE SCALE GENOMIC DNA]</scope>
    <source>
        <strain evidence="3 4">DIV0080</strain>
    </source>
</reference>
<protein>
    <submittedName>
        <fullName evidence="3">Amidohydrolase family protein</fullName>
    </submittedName>
</protein>
<dbReference type="CDD" id="cd01292">
    <property type="entry name" value="metallo-dependent_hydrolases"/>
    <property type="match status" value="1"/>
</dbReference>
<evidence type="ECO:0000313" key="3">
    <source>
        <dbReference type="EMBL" id="MBO0475745.1"/>
    </source>
</evidence>
<proteinExistence type="predicted"/>
<feature type="domain" description="Amidohydrolase-related" evidence="2">
    <location>
        <begin position="119"/>
        <end position="309"/>
    </location>
</feature>
<evidence type="ECO:0000313" key="4">
    <source>
        <dbReference type="Proteomes" id="UP000664857"/>
    </source>
</evidence>
<dbReference type="InterPro" id="IPR032466">
    <property type="entry name" value="Metal_Hydrolase"/>
</dbReference>
<sequence length="311" mass="34993">MKDYPIIDSHSHLGDIFAYEKNVIYKKGVSIDPEKHNPFDAFSDAGFVGPMMDHTKPEQIQNMIDMTAEVSFANTLEKFVSDMEYAGVDYACMLPIPPFIWFEDYLAASKICSKIIPFTAVDWTNPEDEQLKKQLIDDFRRGAKGLKIHPILQSISLKDPRVEDLLNTWAYTELPVISHCGVNSYYPDDLKHLEVPENGDVKDFIWLAKKMPHVKFIGAHCGGLVGGEMELLAKELGGADNLWVDTSFRSPKEIKEMIELFGEDRVLFGVDRPFAKSSSSLEAVLEAVGDNDALAKKILYTNTAKLLKLLD</sequence>
<dbReference type="PANTHER" id="PTHR21240">
    <property type="entry name" value="2-AMINO-3-CARBOXYLMUCONATE-6-SEMIALDEHYDE DECARBOXYLASE"/>
    <property type="match status" value="1"/>
</dbReference>
<dbReference type="Gene3D" id="3.20.20.140">
    <property type="entry name" value="Metal-dependent hydrolases"/>
    <property type="match status" value="1"/>
</dbReference>
<dbReference type="Pfam" id="PF04909">
    <property type="entry name" value="Amidohydro_2"/>
    <property type="match status" value="1"/>
</dbReference>
<dbReference type="SUPFAM" id="SSF51556">
    <property type="entry name" value="Metallo-dependent hydrolases"/>
    <property type="match status" value="1"/>
</dbReference>
<evidence type="ECO:0000256" key="1">
    <source>
        <dbReference type="ARBA" id="ARBA00023239"/>
    </source>
</evidence>
<keyword evidence="1" id="KW-0456">Lyase</keyword>
<organism evidence="3 4">
    <name type="scientific">Candidatus Vagococcus giribetii</name>
    <dbReference type="NCBI Taxonomy" id="2230876"/>
    <lineage>
        <taxon>Bacteria</taxon>
        <taxon>Bacillati</taxon>
        <taxon>Bacillota</taxon>
        <taxon>Bacilli</taxon>
        <taxon>Lactobacillales</taxon>
        <taxon>Enterococcaceae</taxon>
        <taxon>Vagococcus</taxon>
    </lineage>
</organism>
<dbReference type="RefSeq" id="WP_206964503.1">
    <property type="nucleotide sequence ID" value="NZ_JAFLVX010000005.1"/>
</dbReference>
<accession>A0ABS3HQY5</accession>
<dbReference type="InterPro" id="IPR006680">
    <property type="entry name" value="Amidohydro-rel"/>
</dbReference>